<evidence type="ECO:0000256" key="4">
    <source>
        <dbReference type="ARBA" id="ARBA00022840"/>
    </source>
</evidence>
<feature type="domain" description="DEAD-box RNA helicase Q" evidence="9">
    <location>
        <begin position="2"/>
        <end position="30"/>
    </location>
</feature>
<dbReference type="SUPFAM" id="SSF52540">
    <property type="entry name" value="P-loop containing nucleoside triphosphate hydrolases"/>
    <property type="match status" value="1"/>
</dbReference>
<keyword evidence="3 6" id="KW-0347">Helicase</keyword>
<comment type="similarity">
    <text evidence="6">Belongs to the DEAD box helicase family.</text>
</comment>
<evidence type="ECO:0000256" key="5">
    <source>
        <dbReference type="PROSITE-ProRule" id="PRU00552"/>
    </source>
</evidence>
<evidence type="ECO:0000259" key="8">
    <source>
        <dbReference type="PROSITE" id="PS51194"/>
    </source>
</evidence>
<reference evidence="10" key="1">
    <citation type="submission" date="2015-08" db="EMBL/GenBank/DDBJ databases">
        <title>Complete DNA Sequence of Pseudomonas syringae pv. actinidiae, the Causal Agent of Kiwifruit Canker Disease.</title>
        <authorList>
            <person name="Rikkerink E.H.A."/>
            <person name="Fineran P.C."/>
        </authorList>
    </citation>
    <scope>NUCLEOTIDE SEQUENCE</scope>
    <source>
        <strain evidence="10">DSM 13666</strain>
    </source>
</reference>
<dbReference type="InterPro" id="IPR027417">
    <property type="entry name" value="P-loop_NTPase"/>
</dbReference>
<comment type="caution">
    <text evidence="10">The sequence shown here is derived from an EMBL/GenBank/DDBJ whole genome shotgun (WGS) entry which is preliminary data.</text>
</comment>
<dbReference type="PROSITE" id="PS51195">
    <property type="entry name" value="Q_MOTIF"/>
    <property type="match status" value="1"/>
</dbReference>
<dbReference type="GO" id="GO:0005840">
    <property type="term" value="C:ribosome"/>
    <property type="evidence" value="ECO:0007669"/>
    <property type="project" value="TreeGrafter"/>
</dbReference>
<feature type="domain" description="Helicase C-terminal" evidence="8">
    <location>
        <begin position="230"/>
        <end position="375"/>
    </location>
</feature>
<dbReference type="Pfam" id="PF00270">
    <property type="entry name" value="DEAD"/>
    <property type="match status" value="1"/>
</dbReference>
<evidence type="ECO:0000256" key="3">
    <source>
        <dbReference type="ARBA" id="ARBA00022806"/>
    </source>
</evidence>
<dbReference type="Gene3D" id="3.40.50.300">
    <property type="entry name" value="P-loop containing nucleotide triphosphate hydrolases"/>
    <property type="match status" value="2"/>
</dbReference>
<evidence type="ECO:0000256" key="2">
    <source>
        <dbReference type="ARBA" id="ARBA00022801"/>
    </source>
</evidence>
<dbReference type="PROSITE" id="PS00039">
    <property type="entry name" value="DEAD_ATP_HELICASE"/>
    <property type="match status" value="1"/>
</dbReference>
<dbReference type="InterPro" id="IPR044742">
    <property type="entry name" value="DEAD/DEAH_RhlB"/>
</dbReference>
<evidence type="ECO:0000259" key="9">
    <source>
        <dbReference type="PROSITE" id="PS51195"/>
    </source>
</evidence>
<gene>
    <name evidence="10" type="ORF">AMD02_03060</name>
</gene>
<evidence type="ECO:0000256" key="6">
    <source>
        <dbReference type="RuleBase" id="RU000492"/>
    </source>
</evidence>
<protein>
    <submittedName>
        <fullName evidence="10">RNA helicase</fullName>
    </submittedName>
</protein>
<dbReference type="GO" id="GO:0005524">
    <property type="term" value="F:ATP binding"/>
    <property type="evidence" value="ECO:0007669"/>
    <property type="project" value="UniProtKB-KW"/>
</dbReference>
<dbReference type="PATRIC" id="fig|136160.3.peg.849"/>
<keyword evidence="2 6" id="KW-0378">Hydrolase</keyword>
<evidence type="ECO:0000256" key="1">
    <source>
        <dbReference type="ARBA" id="ARBA00022741"/>
    </source>
</evidence>
<dbReference type="SMART" id="SM00490">
    <property type="entry name" value="HELICc"/>
    <property type="match status" value="1"/>
</dbReference>
<name>A0A0M0KGJ2_ALKHA</name>
<dbReference type="InterPro" id="IPR014001">
    <property type="entry name" value="Helicase_ATP-bd"/>
</dbReference>
<feature type="short sequence motif" description="Q motif" evidence="5">
    <location>
        <begin position="2"/>
        <end position="30"/>
    </location>
</feature>
<keyword evidence="4 6" id="KW-0067">ATP-binding</keyword>
<dbReference type="PROSITE" id="PS51192">
    <property type="entry name" value="HELICASE_ATP_BIND_1"/>
    <property type="match status" value="1"/>
</dbReference>
<dbReference type="InterPro" id="IPR000629">
    <property type="entry name" value="RNA-helicase_DEAD-box_CS"/>
</dbReference>
<dbReference type="GO" id="GO:0003724">
    <property type="term" value="F:RNA helicase activity"/>
    <property type="evidence" value="ECO:0007669"/>
    <property type="project" value="InterPro"/>
</dbReference>
<accession>A0A0M0KGJ2</accession>
<dbReference type="GO" id="GO:0009409">
    <property type="term" value="P:response to cold"/>
    <property type="evidence" value="ECO:0007669"/>
    <property type="project" value="TreeGrafter"/>
</dbReference>
<evidence type="ECO:0000259" key="7">
    <source>
        <dbReference type="PROSITE" id="PS51192"/>
    </source>
</evidence>
<dbReference type="CDD" id="cd18787">
    <property type="entry name" value="SF2_C_DEAD"/>
    <property type="match status" value="1"/>
</dbReference>
<dbReference type="PROSITE" id="PS51194">
    <property type="entry name" value="HELICASE_CTER"/>
    <property type="match status" value="1"/>
</dbReference>
<dbReference type="GO" id="GO:0016787">
    <property type="term" value="F:hydrolase activity"/>
    <property type="evidence" value="ECO:0007669"/>
    <property type="project" value="UniProtKB-KW"/>
</dbReference>
<dbReference type="InterPro" id="IPR050547">
    <property type="entry name" value="DEAD_box_RNA_helicases"/>
</dbReference>
<dbReference type="InterPro" id="IPR014014">
    <property type="entry name" value="RNA_helicase_DEAD_Q_motif"/>
</dbReference>
<dbReference type="AlphaFoldDB" id="A0A0M0KGJ2"/>
<evidence type="ECO:0000313" key="10">
    <source>
        <dbReference type="EMBL" id="KOO37945.1"/>
    </source>
</evidence>
<dbReference type="InterPro" id="IPR001650">
    <property type="entry name" value="Helicase_C-like"/>
</dbReference>
<organism evidence="10">
    <name type="scientific">Halalkalibacterium halodurans</name>
    <name type="common">Bacillus halodurans</name>
    <dbReference type="NCBI Taxonomy" id="86665"/>
    <lineage>
        <taxon>Bacteria</taxon>
        <taxon>Bacillati</taxon>
        <taxon>Bacillota</taxon>
        <taxon>Bacilli</taxon>
        <taxon>Bacillales</taxon>
        <taxon>Bacillaceae</taxon>
        <taxon>Halalkalibacterium (ex Joshi et al. 2022)</taxon>
    </lineage>
</organism>
<dbReference type="PANTHER" id="PTHR47963">
    <property type="entry name" value="DEAD-BOX ATP-DEPENDENT RNA HELICASE 47, MITOCHONDRIAL"/>
    <property type="match status" value="1"/>
</dbReference>
<dbReference type="EMBL" id="LILD01000001">
    <property type="protein sequence ID" value="KOO37945.1"/>
    <property type="molecule type" value="Genomic_DNA"/>
</dbReference>
<keyword evidence="1 6" id="KW-0547">Nucleotide-binding</keyword>
<dbReference type="GO" id="GO:0033592">
    <property type="term" value="F:RNA strand annealing activity"/>
    <property type="evidence" value="ECO:0007669"/>
    <property type="project" value="TreeGrafter"/>
</dbReference>
<dbReference type="GO" id="GO:0005829">
    <property type="term" value="C:cytosol"/>
    <property type="evidence" value="ECO:0007669"/>
    <property type="project" value="TreeGrafter"/>
</dbReference>
<dbReference type="SMART" id="SM00487">
    <property type="entry name" value="DEXDc"/>
    <property type="match status" value="1"/>
</dbReference>
<dbReference type="Pfam" id="PF00271">
    <property type="entry name" value="Helicase_C"/>
    <property type="match status" value="1"/>
</dbReference>
<feature type="domain" description="Helicase ATP-binding" evidence="7">
    <location>
        <begin position="33"/>
        <end position="205"/>
    </location>
</feature>
<sequence length="389" mass="43694">MNQFQQWPIGEPFLEALTNQGITEPTEIQQQVIPEALDGQNLIVHSQTGTGKTLAYLLPLLTKTEELPEQTQALILAPTQELAMQIVEVAKQLTATTSITVLPLIGGANIKRQVEKLKKKKPHVAVGTPGRILELMEMKKLKVTHVKMIVVDEADRMMEETSAWNAFENVAKRIGNEAQYLFVSATFASRFTELVAPYVPFIETVSAQGNTVQQAVNHWFIRCEKRERMDVVRKLIHHENIQRGIVFVNRLEHVAETTAKLQFKGIKAVALSSDQTKQERERALHQLKTSEAQVLIASDVAARGLDVDDVSHVIQLEPPTTSEVYVHRAGRTGRMGKEGTVITLTSEREMYKLEKIEKGLNLSFEERVLSHGKLHAKNNGLKGHNKRKK</sequence>
<proteinExistence type="inferred from homology"/>
<dbReference type="CDD" id="cd00268">
    <property type="entry name" value="DEADc"/>
    <property type="match status" value="1"/>
</dbReference>
<dbReference type="RefSeq" id="WP_053430426.1">
    <property type="nucleotide sequence ID" value="NZ_JARMVM010000023.1"/>
</dbReference>
<dbReference type="PANTHER" id="PTHR47963:SF7">
    <property type="entry name" value="ATP-DEPENDENT RNA HELICASE YFML-RELATED"/>
    <property type="match status" value="1"/>
</dbReference>
<dbReference type="InterPro" id="IPR011545">
    <property type="entry name" value="DEAD/DEAH_box_helicase_dom"/>
</dbReference>